<sequence>MCCSGQLCRAMPEKGACRNPVIGQSVGLANHRPWLRCPHQVQHDTSKFSGFYLKFKCQWRTEKVGGRREHGKKRGPATLGTRMGNKSDKILVIMLNSQW</sequence>
<accession>A0A016UWJ9</accession>
<dbReference type="Proteomes" id="UP000024635">
    <property type="component" value="Unassembled WGS sequence"/>
</dbReference>
<name>A0A016UWJ9_9BILA</name>
<reference evidence="2" key="1">
    <citation type="journal article" date="2015" name="Nat. Genet.">
        <title>The genome and transcriptome of the zoonotic hookworm Ancylostoma ceylanicum identify infection-specific gene families.</title>
        <authorList>
            <person name="Schwarz E.M."/>
            <person name="Hu Y."/>
            <person name="Antoshechkin I."/>
            <person name="Miller M.M."/>
            <person name="Sternberg P.W."/>
            <person name="Aroian R.V."/>
        </authorList>
    </citation>
    <scope>NUCLEOTIDE SEQUENCE</scope>
    <source>
        <strain evidence="2">HY135</strain>
    </source>
</reference>
<keyword evidence="2" id="KW-1185">Reference proteome</keyword>
<evidence type="ECO:0000313" key="1">
    <source>
        <dbReference type="EMBL" id="EYC19535.1"/>
    </source>
</evidence>
<organism evidence="1 2">
    <name type="scientific">Ancylostoma ceylanicum</name>
    <dbReference type="NCBI Taxonomy" id="53326"/>
    <lineage>
        <taxon>Eukaryota</taxon>
        <taxon>Metazoa</taxon>
        <taxon>Ecdysozoa</taxon>
        <taxon>Nematoda</taxon>
        <taxon>Chromadorea</taxon>
        <taxon>Rhabditida</taxon>
        <taxon>Rhabditina</taxon>
        <taxon>Rhabditomorpha</taxon>
        <taxon>Strongyloidea</taxon>
        <taxon>Ancylostomatidae</taxon>
        <taxon>Ancylostomatinae</taxon>
        <taxon>Ancylostoma</taxon>
    </lineage>
</organism>
<comment type="caution">
    <text evidence="1">The sequence shown here is derived from an EMBL/GenBank/DDBJ whole genome shotgun (WGS) entry which is preliminary data.</text>
</comment>
<protein>
    <submittedName>
        <fullName evidence="1">Uncharacterized protein</fullName>
    </submittedName>
</protein>
<gene>
    <name evidence="1" type="primary">Acey_s0024.g921</name>
    <name evidence="1" type="ORF">Y032_0024g921</name>
</gene>
<dbReference type="EMBL" id="JARK01001360">
    <property type="protein sequence ID" value="EYC19535.1"/>
    <property type="molecule type" value="Genomic_DNA"/>
</dbReference>
<dbReference type="AlphaFoldDB" id="A0A016UWJ9"/>
<proteinExistence type="predicted"/>
<evidence type="ECO:0000313" key="2">
    <source>
        <dbReference type="Proteomes" id="UP000024635"/>
    </source>
</evidence>